<keyword evidence="2 9" id="KW-0963">Cytoplasm</keyword>
<dbReference type="InterPro" id="IPR033659">
    <property type="entry name" value="Ferrochelatase_N"/>
</dbReference>
<dbReference type="OrthoDB" id="9809741at2"/>
<dbReference type="InterPro" id="IPR001015">
    <property type="entry name" value="Ferrochelatase"/>
</dbReference>
<keyword evidence="12" id="KW-1185">Reference proteome</keyword>
<name>A0A5C8KPU0_9GAMM</name>
<evidence type="ECO:0000256" key="9">
    <source>
        <dbReference type="HAMAP-Rule" id="MF_00323"/>
    </source>
</evidence>
<evidence type="ECO:0000313" key="11">
    <source>
        <dbReference type="EMBL" id="TXK62239.1"/>
    </source>
</evidence>
<dbReference type="HAMAP" id="MF_00323">
    <property type="entry name" value="Ferrochelatase"/>
    <property type="match status" value="1"/>
</dbReference>
<dbReference type="InterPro" id="IPR019772">
    <property type="entry name" value="Ferrochelatase_AS"/>
</dbReference>
<feature type="binding site" evidence="9">
    <location>
        <position position="202"/>
    </location>
    <ligand>
        <name>Fe(2+)</name>
        <dbReference type="ChEBI" id="CHEBI:29033"/>
    </ligand>
</feature>
<dbReference type="EC" id="4.98.1.1" evidence="9 10"/>
<dbReference type="RefSeq" id="WP_147891658.1">
    <property type="nucleotide sequence ID" value="NZ_VRTS01000005.1"/>
</dbReference>
<dbReference type="AlphaFoldDB" id="A0A5C8KPU0"/>
<comment type="subcellular location">
    <subcellularLocation>
        <location evidence="9 10">Cytoplasm</location>
    </subcellularLocation>
</comment>
<dbReference type="Proteomes" id="UP000321248">
    <property type="component" value="Unassembled WGS sequence"/>
</dbReference>
<protein>
    <recommendedName>
        <fullName evidence="9 10">Ferrochelatase</fullName>
        <ecNumber evidence="9 10">4.98.1.1</ecNumber>
    </recommendedName>
    <alternativeName>
        <fullName evidence="9">Heme synthase</fullName>
    </alternativeName>
    <alternativeName>
        <fullName evidence="9">Protoheme ferro-lyase</fullName>
    </alternativeName>
</protein>
<evidence type="ECO:0000256" key="1">
    <source>
        <dbReference type="ARBA" id="ARBA00007718"/>
    </source>
</evidence>
<dbReference type="GO" id="GO:0006783">
    <property type="term" value="P:heme biosynthetic process"/>
    <property type="evidence" value="ECO:0007669"/>
    <property type="project" value="UniProtKB-UniRule"/>
</dbReference>
<dbReference type="GO" id="GO:0004325">
    <property type="term" value="F:ferrochelatase activity"/>
    <property type="evidence" value="ECO:0007669"/>
    <property type="project" value="UniProtKB-UniRule"/>
</dbReference>
<dbReference type="CDD" id="cd00419">
    <property type="entry name" value="Ferrochelatase_C"/>
    <property type="match status" value="1"/>
</dbReference>
<dbReference type="NCBIfam" id="TIGR00109">
    <property type="entry name" value="hemH"/>
    <property type="match status" value="1"/>
</dbReference>
<keyword evidence="5 9" id="KW-0350">Heme biosynthesis</keyword>
<dbReference type="Gene3D" id="3.40.50.1400">
    <property type="match status" value="2"/>
</dbReference>
<keyword evidence="6 9" id="KW-0456">Lyase</keyword>
<proteinExistence type="inferred from homology"/>
<dbReference type="PROSITE" id="PS00534">
    <property type="entry name" value="FERROCHELATASE"/>
    <property type="match status" value="1"/>
</dbReference>
<evidence type="ECO:0000256" key="2">
    <source>
        <dbReference type="ARBA" id="ARBA00022490"/>
    </source>
</evidence>
<sequence length="333" mass="37301">MRFHGNHRPGAARTGVLLVNLGTPDAPTPPAVRRYLAEFLHDYRVVDMTRWLWCPILHFVILPLRGRKVARTYASIWGPDGSPLLALSRKLTQATQGELPDVPVRLAMRYGNPSIRAVLREMHDQGLERLVVLPLYPQYAASTSASVFDGVVRELSSWRRVPALRFIDDYHRDPDWVEAVAASIRRHRADHGAAKKLLMSFHGIPQRFVREGDPYAAQCEAGARLIATAAGLAEDEWMLTFQSRFGREPWLQPYTDKTLEKLAAEGIDSVDVICPGFAVDCIETLEEIEVENAEVFHAAGGKTLRYIPALNDSPAHAQVMSALLRRHAGDWLD</sequence>
<dbReference type="Pfam" id="PF00762">
    <property type="entry name" value="Ferrochelatase"/>
    <property type="match status" value="1"/>
</dbReference>
<evidence type="ECO:0000256" key="8">
    <source>
        <dbReference type="ARBA" id="ARBA00024536"/>
    </source>
</evidence>
<dbReference type="GO" id="GO:0046872">
    <property type="term" value="F:metal ion binding"/>
    <property type="evidence" value="ECO:0007669"/>
    <property type="project" value="UniProtKB-KW"/>
</dbReference>
<comment type="catalytic activity">
    <reaction evidence="9 10">
        <text>heme b + 2 H(+) = protoporphyrin IX + Fe(2+)</text>
        <dbReference type="Rhea" id="RHEA:22584"/>
        <dbReference type="ChEBI" id="CHEBI:15378"/>
        <dbReference type="ChEBI" id="CHEBI:29033"/>
        <dbReference type="ChEBI" id="CHEBI:57306"/>
        <dbReference type="ChEBI" id="CHEBI:60344"/>
        <dbReference type="EC" id="4.98.1.1"/>
    </reaction>
</comment>
<keyword evidence="7 9" id="KW-0627">Porphyrin biosynthesis</keyword>
<dbReference type="SUPFAM" id="SSF53800">
    <property type="entry name" value="Chelatase"/>
    <property type="match status" value="1"/>
</dbReference>
<evidence type="ECO:0000256" key="10">
    <source>
        <dbReference type="RuleBase" id="RU000607"/>
    </source>
</evidence>
<gene>
    <name evidence="9" type="primary">hemH</name>
    <name evidence="11" type="ORF">FU658_08295</name>
</gene>
<dbReference type="InterPro" id="IPR033644">
    <property type="entry name" value="Ferrochelatase_C"/>
</dbReference>
<evidence type="ECO:0000256" key="7">
    <source>
        <dbReference type="ARBA" id="ARBA00023244"/>
    </source>
</evidence>
<comment type="function">
    <text evidence="9 10">Catalyzes the ferrous insertion into protoporphyrin IX.</text>
</comment>
<organism evidence="11 12">
    <name type="scientific">Alkalisalibacterium limincola</name>
    <dbReference type="NCBI Taxonomy" id="2699169"/>
    <lineage>
        <taxon>Bacteria</taxon>
        <taxon>Pseudomonadati</taxon>
        <taxon>Pseudomonadota</taxon>
        <taxon>Gammaproteobacteria</taxon>
        <taxon>Lysobacterales</taxon>
        <taxon>Lysobacteraceae</taxon>
        <taxon>Alkalisalibacterium</taxon>
    </lineage>
</organism>
<evidence type="ECO:0000313" key="12">
    <source>
        <dbReference type="Proteomes" id="UP000321248"/>
    </source>
</evidence>
<dbReference type="PANTHER" id="PTHR11108">
    <property type="entry name" value="FERROCHELATASE"/>
    <property type="match status" value="1"/>
</dbReference>
<dbReference type="PANTHER" id="PTHR11108:SF1">
    <property type="entry name" value="FERROCHELATASE, MITOCHONDRIAL"/>
    <property type="match status" value="1"/>
</dbReference>
<comment type="similarity">
    <text evidence="1 9 10">Belongs to the ferrochelatase family.</text>
</comment>
<reference evidence="11 12" key="1">
    <citation type="submission" date="2019-08" db="EMBL/GenBank/DDBJ databases">
        <authorList>
            <person name="Karlyshev A.V."/>
        </authorList>
    </citation>
    <scope>NUCLEOTIDE SEQUENCE [LARGE SCALE GENOMIC DNA]</scope>
    <source>
        <strain evidence="11 12">Alg18-2.2</strain>
    </source>
</reference>
<evidence type="ECO:0000256" key="5">
    <source>
        <dbReference type="ARBA" id="ARBA00023133"/>
    </source>
</evidence>
<evidence type="ECO:0000256" key="3">
    <source>
        <dbReference type="ARBA" id="ARBA00022723"/>
    </source>
</evidence>
<dbReference type="GO" id="GO:0005737">
    <property type="term" value="C:cytoplasm"/>
    <property type="evidence" value="ECO:0007669"/>
    <property type="project" value="UniProtKB-SubCell"/>
</dbReference>
<evidence type="ECO:0000256" key="4">
    <source>
        <dbReference type="ARBA" id="ARBA00023004"/>
    </source>
</evidence>
<keyword evidence="3 9" id="KW-0479">Metal-binding</keyword>
<dbReference type="EMBL" id="VRTS01000005">
    <property type="protein sequence ID" value="TXK62239.1"/>
    <property type="molecule type" value="Genomic_DNA"/>
</dbReference>
<dbReference type="UniPathway" id="UPA00252">
    <property type="reaction ID" value="UER00325"/>
</dbReference>
<feature type="binding site" evidence="9">
    <location>
        <position position="283"/>
    </location>
    <ligand>
        <name>Fe(2+)</name>
        <dbReference type="ChEBI" id="CHEBI:29033"/>
    </ligand>
</feature>
<comment type="catalytic activity">
    <reaction evidence="8">
        <text>Fe-coproporphyrin III + 2 H(+) = coproporphyrin III + Fe(2+)</text>
        <dbReference type="Rhea" id="RHEA:49572"/>
        <dbReference type="ChEBI" id="CHEBI:15378"/>
        <dbReference type="ChEBI" id="CHEBI:29033"/>
        <dbReference type="ChEBI" id="CHEBI:68438"/>
        <dbReference type="ChEBI" id="CHEBI:131725"/>
        <dbReference type="EC" id="4.99.1.9"/>
    </reaction>
    <physiologicalReaction direction="right-to-left" evidence="8">
        <dbReference type="Rhea" id="RHEA:49574"/>
    </physiologicalReaction>
</comment>
<accession>A0A5C8KPU0</accession>
<comment type="pathway">
    <text evidence="9 10">Porphyrin-containing compound metabolism; protoheme biosynthesis; protoheme from protoporphyrin-IX: step 1/1.</text>
</comment>
<dbReference type="CDD" id="cd03411">
    <property type="entry name" value="Ferrochelatase_N"/>
    <property type="match status" value="1"/>
</dbReference>
<dbReference type="FunFam" id="3.40.50.1400:FF:000002">
    <property type="entry name" value="Ferrochelatase"/>
    <property type="match status" value="1"/>
</dbReference>
<comment type="caution">
    <text evidence="11">The sequence shown here is derived from an EMBL/GenBank/DDBJ whole genome shotgun (WGS) entry which is preliminary data.</text>
</comment>
<evidence type="ECO:0000256" key="6">
    <source>
        <dbReference type="ARBA" id="ARBA00023239"/>
    </source>
</evidence>
<keyword evidence="4 9" id="KW-0408">Iron</keyword>